<keyword evidence="2" id="KW-0067">ATP-binding</keyword>
<dbReference type="GO" id="GO:0005524">
    <property type="term" value="F:ATP binding"/>
    <property type="evidence" value="ECO:0007669"/>
    <property type="project" value="UniProtKB-KW"/>
</dbReference>
<sequence>MKKKVFGIEVPPEARENELSRLPQDLWSKVSPKLCGFNSKGDYLSWDEFITRTPQLKDHKESAWHLLKLKRNLEVIDKLFVYKPKGEIALALYSISSLVHKIHKIERLSTLKHLKLQDNDSHRYLTTSLIMEESISSAQMEGAATTRPVAKELLSSGREPRDFSEKMIINNYRLMKFAKESIDEQLSIELIQQFNHVATLEVIENDHVAGMIREDAIAVRSVVDGELIHQAPDAKKVRQLLQNLCDFANEEHEGAEFIHPMVKAIILHFMIGYIHPFSDGNGRTARALFYWFMLKSGYGNFEFISISSLLKGSMNRYARAFVKTEVDEFDLTHFIDFNMGIIIRALESFTTFIQKKIEEIEKTRLDLHKSPYFSQFRHPHITIIKKALEDAGREFTVKEWQVEFNVTAAASRGYLDKLVDLNLLIKNKEKGSRQYKYLSPRNLKDRLKIS</sequence>
<keyword evidence="5" id="KW-1185">Reference proteome</keyword>
<dbReference type="Pfam" id="PF02661">
    <property type="entry name" value="Fic"/>
    <property type="match status" value="1"/>
</dbReference>
<dbReference type="PANTHER" id="PTHR13504">
    <property type="entry name" value="FIDO DOMAIN-CONTAINING PROTEIN DDB_G0283145"/>
    <property type="match status" value="1"/>
</dbReference>
<organism evidence="4 5">
    <name type="scientific">Vibrio qinghaiensis</name>
    <dbReference type="NCBI Taxonomy" id="2025808"/>
    <lineage>
        <taxon>Bacteria</taxon>
        <taxon>Pseudomonadati</taxon>
        <taxon>Pseudomonadota</taxon>
        <taxon>Gammaproteobacteria</taxon>
        <taxon>Vibrionales</taxon>
        <taxon>Vibrionaceae</taxon>
        <taxon>Vibrio</taxon>
    </lineage>
</organism>
<dbReference type="SUPFAM" id="SSF140931">
    <property type="entry name" value="Fic-like"/>
    <property type="match status" value="1"/>
</dbReference>
<dbReference type="RefSeq" id="WP_094499621.1">
    <property type="nucleotide sequence ID" value="NZ_CAWNHI010000001.1"/>
</dbReference>
<feature type="binding site" evidence="2">
    <location>
        <begin position="279"/>
        <end position="286"/>
    </location>
    <ligand>
        <name>ATP</name>
        <dbReference type="ChEBI" id="CHEBI:30616"/>
    </ligand>
</feature>
<dbReference type="Gene3D" id="1.10.3290.10">
    <property type="entry name" value="Fido-like domain"/>
    <property type="match status" value="1"/>
</dbReference>
<feature type="active site" evidence="1">
    <location>
        <position position="275"/>
    </location>
</feature>
<dbReference type="PANTHER" id="PTHR13504:SF38">
    <property type="entry name" value="FIDO DOMAIN-CONTAINING PROTEIN"/>
    <property type="match status" value="1"/>
</dbReference>
<feature type="domain" description="Fido" evidence="3">
    <location>
        <begin position="186"/>
        <end position="340"/>
    </location>
</feature>
<dbReference type="InterPro" id="IPR003812">
    <property type="entry name" value="Fido"/>
</dbReference>
<accession>A0A223MV55</accession>
<dbReference type="InterPro" id="IPR036597">
    <property type="entry name" value="Fido-like_dom_sf"/>
</dbReference>
<proteinExistence type="predicted"/>
<protein>
    <recommendedName>
        <fullName evidence="3">Fido domain-containing protein</fullName>
    </recommendedName>
</protein>
<evidence type="ECO:0000256" key="1">
    <source>
        <dbReference type="PIRSR" id="PIRSR640198-1"/>
    </source>
</evidence>
<dbReference type="PROSITE" id="PS51459">
    <property type="entry name" value="FIDO"/>
    <property type="match status" value="1"/>
</dbReference>
<evidence type="ECO:0000313" key="4">
    <source>
        <dbReference type="EMBL" id="ASU21441.1"/>
    </source>
</evidence>
<gene>
    <name evidence="4" type="ORF">CCZ37_02005</name>
</gene>
<dbReference type="EMBL" id="CP022741">
    <property type="protein sequence ID" value="ASU21441.1"/>
    <property type="molecule type" value="Genomic_DNA"/>
</dbReference>
<keyword evidence="2" id="KW-0547">Nucleotide-binding</keyword>
<name>A0A223MV55_9VIBR</name>
<evidence type="ECO:0000256" key="2">
    <source>
        <dbReference type="PIRSR" id="PIRSR640198-2"/>
    </source>
</evidence>
<dbReference type="KEGG" id="vqi:CCZ37_02005"/>
<dbReference type="InterPro" id="IPR040198">
    <property type="entry name" value="Fido_containing"/>
</dbReference>
<reference evidence="4 5" key="1">
    <citation type="submission" date="2017-08" db="EMBL/GenBank/DDBJ databases">
        <title>The Vibrio qinghaiensis sp.-Q67 is a luminous bacteria isolated firstly from Qinghai lake, Qinghai province, China, which has been proved to be very sensitive to detect environmental and food pollutants. Therefore, complete genome analysis of V. qinghaiensis sp.-Q67 highlights the potential application of this strain on detection of hazards in the contaminated environments.</title>
        <authorList>
            <person name="Gong L."/>
        </authorList>
    </citation>
    <scope>NUCLEOTIDE SEQUENCE [LARGE SCALE GENOMIC DNA]</scope>
    <source>
        <strain evidence="4 5">Q67</strain>
    </source>
</reference>
<evidence type="ECO:0000259" key="3">
    <source>
        <dbReference type="PROSITE" id="PS51459"/>
    </source>
</evidence>
<dbReference type="AlphaFoldDB" id="A0A223MV55"/>
<dbReference type="Proteomes" id="UP000215148">
    <property type="component" value="Chromosome 1"/>
</dbReference>
<evidence type="ECO:0000313" key="5">
    <source>
        <dbReference type="Proteomes" id="UP000215148"/>
    </source>
</evidence>